<accession>A0A0F9NTR0</accession>
<dbReference type="Gene3D" id="3.30.730.10">
    <property type="entry name" value="AP2/ERF domain"/>
    <property type="match status" value="1"/>
</dbReference>
<sequence length="169" mass="19853">MAKKRRYCHHGLSNHPLYSSWLDIKQRCYNPNDNRYHDYGKRNIKICKEWKEDAANFIQWALENGWKKGLYLDREDNNRGYSPNNCRFVNIGLSNRNTQLLRKDNKTGYRGVNINKRDQKFQSSIRVHGKKKSLGYFSNPIHAAIAYDRMANLLNDGRPINFKNGGMGK</sequence>
<proteinExistence type="predicted"/>
<evidence type="ECO:0008006" key="2">
    <source>
        <dbReference type="Google" id="ProtNLM"/>
    </source>
</evidence>
<dbReference type="GO" id="GO:0003677">
    <property type="term" value="F:DNA binding"/>
    <property type="evidence" value="ECO:0007669"/>
    <property type="project" value="InterPro"/>
</dbReference>
<dbReference type="GO" id="GO:0003700">
    <property type="term" value="F:DNA-binding transcription factor activity"/>
    <property type="evidence" value="ECO:0007669"/>
    <property type="project" value="InterPro"/>
</dbReference>
<name>A0A0F9NTR0_9ZZZZ</name>
<evidence type="ECO:0000313" key="1">
    <source>
        <dbReference type="EMBL" id="KKN22835.1"/>
    </source>
</evidence>
<dbReference type="SUPFAM" id="SSF54171">
    <property type="entry name" value="DNA-binding domain"/>
    <property type="match status" value="1"/>
</dbReference>
<dbReference type="InterPro" id="IPR036955">
    <property type="entry name" value="AP2/ERF_dom_sf"/>
</dbReference>
<dbReference type="EMBL" id="LAZR01003026">
    <property type="protein sequence ID" value="KKN22835.1"/>
    <property type="molecule type" value="Genomic_DNA"/>
</dbReference>
<comment type="caution">
    <text evidence="1">The sequence shown here is derived from an EMBL/GenBank/DDBJ whole genome shotgun (WGS) entry which is preliminary data.</text>
</comment>
<dbReference type="InterPro" id="IPR016177">
    <property type="entry name" value="DNA-bd_dom_sf"/>
</dbReference>
<gene>
    <name evidence="1" type="ORF">LCGC14_0911010</name>
</gene>
<dbReference type="AlphaFoldDB" id="A0A0F9NTR0"/>
<reference evidence="1" key="1">
    <citation type="journal article" date="2015" name="Nature">
        <title>Complex archaea that bridge the gap between prokaryotes and eukaryotes.</title>
        <authorList>
            <person name="Spang A."/>
            <person name="Saw J.H."/>
            <person name="Jorgensen S.L."/>
            <person name="Zaremba-Niedzwiedzka K."/>
            <person name="Martijn J."/>
            <person name="Lind A.E."/>
            <person name="van Eijk R."/>
            <person name="Schleper C."/>
            <person name="Guy L."/>
            <person name="Ettema T.J."/>
        </authorList>
    </citation>
    <scope>NUCLEOTIDE SEQUENCE</scope>
</reference>
<organism evidence="1">
    <name type="scientific">marine sediment metagenome</name>
    <dbReference type="NCBI Taxonomy" id="412755"/>
    <lineage>
        <taxon>unclassified sequences</taxon>
        <taxon>metagenomes</taxon>
        <taxon>ecological metagenomes</taxon>
    </lineage>
</organism>
<protein>
    <recommendedName>
        <fullName evidence="2">AP2/ERF domain-containing protein</fullName>
    </recommendedName>
</protein>